<keyword evidence="8" id="KW-0804">Transcription</keyword>
<organism evidence="14 15">
    <name type="scientific">Nitratireductor aquibiodomus</name>
    <dbReference type="NCBI Taxonomy" id="204799"/>
    <lineage>
        <taxon>Bacteria</taxon>
        <taxon>Pseudomonadati</taxon>
        <taxon>Pseudomonadota</taxon>
        <taxon>Alphaproteobacteria</taxon>
        <taxon>Hyphomicrobiales</taxon>
        <taxon>Phyllobacteriaceae</taxon>
        <taxon>Nitratireductor</taxon>
    </lineage>
</organism>
<evidence type="ECO:0000256" key="10">
    <source>
        <dbReference type="PROSITE-ProRule" id="PRU00169"/>
    </source>
</evidence>
<dbReference type="Gene3D" id="6.10.250.690">
    <property type="match status" value="1"/>
</dbReference>
<evidence type="ECO:0000256" key="3">
    <source>
        <dbReference type="ARBA" id="ARBA00022553"/>
    </source>
</evidence>
<name>A0A1H4LNY3_9HYPH</name>
<gene>
    <name evidence="14" type="ORF">SAMN05216452_2922</name>
</gene>
<dbReference type="FunFam" id="1.10.10.10:FF:000099">
    <property type="entry name" value="Two-component system response regulator TorR"/>
    <property type="match status" value="1"/>
</dbReference>
<feature type="domain" description="Response regulatory" evidence="12">
    <location>
        <begin position="9"/>
        <end position="123"/>
    </location>
</feature>
<dbReference type="InterPro" id="IPR016032">
    <property type="entry name" value="Sig_transdc_resp-reg_C-effctor"/>
</dbReference>
<dbReference type="PROSITE" id="PS50110">
    <property type="entry name" value="RESPONSE_REGULATORY"/>
    <property type="match status" value="1"/>
</dbReference>
<dbReference type="Proteomes" id="UP000199064">
    <property type="component" value="Unassembled WGS sequence"/>
</dbReference>
<evidence type="ECO:0000256" key="2">
    <source>
        <dbReference type="ARBA" id="ARBA00022490"/>
    </source>
</evidence>
<accession>A0A1H4LNY3</accession>
<dbReference type="PANTHER" id="PTHR48111:SF4">
    <property type="entry name" value="DNA-BINDING DUAL TRANSCRIPTIONAL REGULATOR OMPR"/>
    <property type="match status" value="1"/>
</dbReference>
<dbReference type="Gene3D" id="1.10.10.10">
    <property type="entry name" value="Winged helix-like DNA-binding domain superfamily/Winged helix DNA-binding domain"/>
    <property type="match status" value="1"/>
</dbReference>
<feature type="DNA-binding region" description="OmpR/PhoB-type" evidence="11">
    <location>
        <begin position="141"/>
        <end position="241"/>
    </location>
</feature>
<protein>
    <recommendedName>
        <fullName evidence="9">Regulatory protein VirG</fullName>
    </recommendedName>
</protein>
<evidence type="ECO:0000256" key="6">
    <source>
        <dbReference type="ARBA" id="ARBA00023125"/>
    </source>
</evidence>
<proteinExistence type="predicted"/>
<evidence type="ECO:0000259" key="12">
    <source>
        <dbReference type="PROSITE" id="PS50110"/>
    </source>
</evidence>
<keyword evidence="7" id="KW-0010">Activator</keyword>
<dbReference type="Gene3D" id="3.40.50.2300">
    <property type="match status" value="1"/>
</dbReference>
<dbReference type="GO" id="GO:0032993">
    <property type="term" value="C:protein-DNA complex"/>
    <property type="evidence" value="ECO:0007669"/>
    <property type="project" value="TreeGrafter"/>
</dbReference>
<dbReference type="AlphaFoldDB" id="A0A1H4LNY3"/>
<dbReference type="InterPro" id="IPR039420">
    <property type="entry name" value="WalR-like"/>
</dbReference>
<feature type="domain" description="OmpR/PhoB-type" evidence="13">
    <location>
        <begin position="141"/>
        <end position="241"/>
    </location>
</feature>
<dbReference type="EMBL" id="FNSL01000001">
    <property type="protein sequence ID" value="SEB72331.1"/>
    <property type="molecule type" value="Genomic_DNA"/>
</dbReference>
<keyword evidence="6 11" id="KW-0238">DNA-binding</keyword>
<dbReference type="SMART" id="SM00448">
    <property type="entry name" value="REC"/>
    <property type="match status" value="1"/>
</dbReference>
<dbReference type="CDD" id="cd00383">
    <property type="entry name" value="trans_reg_C"/>
    <property type="match status" value="1"/>
</dbReference>
<evidence type="ECO:0000256" key="7">
    <source>
        <dbReference type="ARBA" id="ARBA00023159"/>
    </source>
</evidence>
<dbReference type="Pfam" id="PF00486">
    <property type="entry name" value="Trans_reg_C"/>
    <property type="match status" value="1"/>
</dbReference>
<dbReference type="GO" id="GO:0000156">
    <property type="term" value="F:phosphorelay response regulator activity"/>
    <property type="evidence" value="ECO:0007669"/>
    <property type="project" value="TreeGrafter"/>
</dbReference>
<dbReference type="SMART" id="SM00862">
    <property type="entry name" value="Trans_reg_C"/>
    <property type="match status" value="1"/>
</dbReference>
<dbReference type="PROSITE" id="PS51755">
    <property type="entry name" value="OMPR_PHOB"/>
    <property type="match status" value="1"/>
</dbReference>
<evidence type="ECO:0000313" key="15">
    <source>
        <dbReference type="Proteomes" id="UP000199064"/>
    </source>
</evidence>
<reference evidence="15" key="1">
    <citation type="submission" date="2016-10" db="EMBL/GenBank/DDBJ databases">
        <authorList>
            <person name="Varghese N."/>
            <person name="Submissions S."/>
        </authorList>
    </citation>
    <scope>NUCLEOTIDE SEQUENCE [LARGE SCALE GENOMIC DNA]</scope>
    <source>
        <strain evidence="15">ES.061</strain>
    </source>
</reference>
<dbReference type="SUPFAM" id="SSF46894">
    <property type="entry name" value="C-terminal effector domain of the bipartite response regulators"/>
    <property type="match status" value="1"/>
</dbReference>
<dbReference type="InterPro" id="IPR001867">
    <property type="entry name" value="OmpR/PhoB-type_DNA-bd"/>
</dbReference>
<evidence type="ECO:0000256" key="11">
    <source>
        <dbReference type="PROSITE-ProRule" id="PRU01091"/>
    </source>
</evidence>
<evidence type="ECO:0000313" key="14">
    <source>
        <dbReference type="EMBL" id="SEB72331.1"/>
    </source>
</evidence>
<keyword evidence="4" id="KW-0902">Two-component regulatory system</keyword>
<dbReference type="RefSeq" id="WP_007007630.1">
    <property type="nucleotide sequence ID" value="NZ_FNSL01000001.1"/>
</dbReference>
<dbReference type="Pfam" id="PF00072">
    <property type="entry name" value="Response_reg"/>
    <property type="match status" value="1"/>
</dbReference>
<evidence type="ECO:0000256" key="8">
    <source>
        <dbReference type="ARBA" id="ARBA00023163"/>
    </source>
</evidence>
<keyword evidence="3 10" id="KW-0597">Phosphoprotein</keyword>
<keyword evidence="2" id="KW-0963">Cytoplasm</keyword>
<dbReference type="InterPro" id="IPR036388">
    <property type="entry name" value="WH-like_DNA-bd_sf"/>
</dbReference>
<evidence type="ECO:0000256" key="9">
    <source>
        <dbReference type="ARBA" id="ARBA00067337"/>
    </source>
</evidence>
<dbReference type="SUPFAM" id="SSF52172">
    <property type="entry name" value="CheY-like"/>
    <property type="match status" value="1"/>
</dbReference>
<evidence type="ECO:0000256" key="1">
    <source>
        <dbReference type="ARBA" id="ARBA00004496"/>
    </source>
</evidence>
<sequence>MGITDEKHRVLVVDDDQRLRRFLQRFLTSEGYAVTGAEDGRSMRRAMADEDFDLVILDLTFPVGEDGVSLARGLRAQHDLPLIMLSGKSNTIDKVVCLELGADDYVTKPFEPRELLARIRTVMRRFAKRISMPEPQEKSRSPVMCFAGWQLDPARHQLSSPRGESVRLTSQEFQLLAALVERRGRVLSREQILDIVANRNWNPYDRSIDVMIGKIRRKLRDNARDTQFIKTIRGVGYMFAPQSEE</sequence>
<dbReference type="GO" id="GO:0000976">
    <property type="term" value="F:transcription cis-regulatory region binding"/>
    <property type="evidence" value="ECO:0007669"/>
    <property type="project" value="TreeGrafter"/>
</dbReference>
<dbReference type="GO" id="GO:0005829">
    <property type="term" value="C:cytosol"/>
    <property type="evidence" value="ECO:0007669"/>
    <property type="project" value="TreeGrafter"/>
</dbReference>
<feature type="modified residue" description="4-aspartylphosphate" evidence="10">
    <location>
        <position position="58"/>
    </location>
</feature>
<dbReference type="GO" id="GO:0006355">
    <property type="term" value="P:regulation of DNA-templated transcription"/>
    <property type="evidence" value="ECO:0007669"/>
    <property type="project" value="InterPro"/>
</dbReference>
<evidence type="ECO:0000259" key="13">
    <source>
        <dbReference type="PROSITE" id="PS51755"/>
    </source>
</evidence>
<dbReference type="PANTHER" id="PTHR48111">
    <property type="entry name" value="REGULATOR OF RPOS"/>
    <property type="match status" value="1"/>
</dbReference>
<dbReference type="InterPro" id="IPR011006">
    <property type="entry name" value="CheY-like_superfamily"/>
</dbReference>
<keyword evidence="5" id="KW-0805">Transcription regulation</keyword>
<dbReference type="InterPro" id="IPR001789">
    <property type="entry name" value="Sig_transdc_resp-reg_receiver"/>
</dbReference>
<evidence type="ECO:0000256" key="5">
    <source>
        <dbReference type="ARBA" id="ARBA00023015"/>
    </source>
</evidence>
<comment type="subcellular location">
    <subcellularLocation>
        <location evidence="1">Cytoplasm</location>
    </subcellularLocation>
</comment>
<evidence type="ECO:0000256" key="4">
    <source>
        <dbReference type="ARBA" id="ARBA00023012"/>
    </source>
</evidence>
<keyword evidence="15" id="KW-1185">Reference proteome</keyword>